<evidence type="ECO:0000313" key="2">
    <source>
        <dbReference type="EMBL" id="CAF4393708.1"/>
    </source>
</evidence>
<dbReference type="Pfam" id="PF00501">
    <property type="entry name" value="AMP-binding"/>
    <property type="match status" value="1"/>
</dbReference>
<dbReference type="GO" id="GO:0031177">
    <property type="term" value="F:phosphopantetheine binding"/>
    <property type="evidence" value="ECO:0007669"/>
    <property type="project" value="TreeGrafter"/>
</dbReference>
<sequence length="97" mass="10571">MVIGIVGIEMAGGVYCPLSPRDPQHRLHALTQQTQSRLILVHHLTKTKFDDDVISLDIDSILNINDIDKKGLSNVIVKGEEIAYTIFTSGSTGTPKA</sequence>
<feature type="non-terminal residue" evidence="2">
    <location>
        <position position="1"/>
    </location>
</feature>
<dbReference type="PANTHER" id="PTHR45527:SF1">
    <property type="entry name" value="FATTY ACID SYNTHASE"/>
    <property type="match status" value="1"/>
</dbReference>
<dbReference type="PANTHER" id="PTHR45527">
    <property type="entry name" value="NONRIBOSOMAL PEPTIDE SYNTHETASE"/>
    <property type="match status" value="1"/>
</dbReference>
<dbReference type="GO" id="GO:0043041">
    <property type="term" value="P:amino acid activation for nonribosomal peptide biosynthetic process"/>
    <property type="evidence" value="ECO:0007669"/>
    <property type="project" value="TreeGrafter"/>
</dbReference>
<dbReference type="Gene3D" id="3.40.50.980">
    <property type="match status" value="1"/>
</dbReference>
<feature type="domain" description="AMP-dependent synthetase/ligase" evidence="1">
    <location>
        <begin position="1"/>
        <end position="97"/>
    </location>
</feature>
<name>A0A820NNM0_9BILA</name>
<organism evidence="2 3">
    <name type="scientific">Adineta steineri</name>
    <dbReference type="NCBI Taxonomy" id="433720"/>
    <lineage>
        <taxon>Eukaryota</taxon>
        <taxon>Metazoa</taxon>
        <taxon>Spiralia</taxon>
        <taxon>Gnathifera</taxon>
        <taxon>Rotifera</taxon>
        <taxon>Eurotatoria</taxon>
        <taxon>Bdelloidea</taxon>
        <taxon>Adinetida</taxon>
        <taxon>Adinetidae</taxon>
        <taxon>Adineta</taxon>
    </lineage>
</organism>
<dbReference type="InterPro" id="IPR000873">
    <property type="entry name" value="AMP-dep_synth/lig_dom"/>
</dbReference>
<gene>
    <name evidence="2" type="ORF">OKA104_LOCUS51022</name>
</gene>
<dbReference type="EMBL" id="CAJOAY010026820">
    <property type="protein sequence ID" value="CAF4393708.1"/>
    <property type="molecule type" value="Genomic_DNA"/>
</dbReference>
<dbReference type="Proteomes" id="UP000663881">
    <property type="component" value="Unassembled WGS sequence"/>
</dbReference>
<proteinExistence type="predicted"/>
<reference evidence="2" key="1">
    <citation type="submission" date="2021-02" db="EMBL/GenBank/DDBJ databases">
        <authorList>
            <person name="Nowell W R."/>
        </authorList>
    </citation>
    <scope>NUCLEOTIDE SEQUENCE</scope>
</reference>
<evidence type="ECO:0000313" key="3">
    <source>
        <dbReference type="Proteomes" id="UP000663881"/>
    </source>
</evidence>
<dbReference type="GO" id="GO:0005737">
    <property type="term" value="C:cytoplasm"/>
    <property type="evidence" value="ECO:0007669"/>
    <property type="project" value="TreeGrafter"/>
</dbReference>
<dbReference type="SUPFAM" id="SSF56801">
    <property type="entry name" value="Acetyl-CoA synthetase-like"/>
    <property type="match status" value="1"/>
</dbReference>
<evidence type="ECO:0000259" key="1">
    <source>
        <dbReference type="Pfam" id="PF00501"/>
    </source>
</evidence>
<protein>
    <recommendedName>
        <fullName evidence="1">AMP-dependent synthetase/ligase domain-containing protein</fullName>
    </recommendedName>
</protein>
<dbReference type="AlphaFoldDB" id="A0A820NNM0"/>
<comment type="caution">
    <text evidence="2">The sequence shown here is derived from an EMBL/GenBank/DDBJ whole genome shotgun (WGS) entry which is preliminary data.</text>
</comment>
<accession>A0A820NNM0</accession>
<dbReference type="GO" id="GO:0044550">
    <property type="term" value="P:secondary metabolite biosynthetic process"/>
    <property type="evidence" value="ECO:0007669"/>
    <property type="project" value="TreeGrafter"/>
</dbReference>